<protein>
    <submittedName>
        <fullName evidence="1">Uncharacterized protein</fullName>
    </submittedName>
</protein>
<gene>
    <name evidence="1" type="ORF">LKD81_18435</name>
</gene>
<evidence type="ECO:0000313" key="2">
    <source>
        <dbReference type="Proteomes" id="UP001198182"/>
    </source>
</evidence>
<organism evidence="1 2">
    <name type="scientific">Hominifimenecus microfluidus</name>
    <dbReference type="NCBI Taxonomy" id="2885348"/>
    <lineage>
        <taxon>Bacteria</taxon>
        <taxon>Bacillati</taxon>
        <taxon>Bacillota</taxon>
        <taxon>Clostridia</taxon>
        <taxon>Lachnospirales</taxon>
        <taxon>Lachnospiraceae</taxon>
        <taxon>Hominifimenecus</taxon>
    </lineage>
</organism>
<evidence type="ECO:0000313" key="1">
    <source>
        <dbReference type="EMBL" id="MCC2232922.1"/>
    </source>
</evidence>
<dbReference type="Proteomes" id="UP001198182">
    <property type="component" value="Unassembled WGS sequence"/>
</dbReference>
<name>A0AAE3ECZ4_9FIRM</name>
<keyword evidence="2" id="KW-1185">Reference proteome</keyword>
<proteinExistence type="predicted"/>
<dbReference type="RefSeq" id="WP_308455277.1">
    <property type="nucleotide sequence ID" value="NZ_JAJEQR010000141.1"/>
</dbReference>
<comment type="caution">
    <text evidence="1">The sequence shown here is derived from an EMBL/GenBank/DDBJ whole genome shotgun (WGS) entry which is preliminary data.</text>
</comment>
<reference evidence="1" key="1">
    <citation type="submission" date="2021-10" db="EMBL/GenBank/DDBJ databases">
        <title>Anaerobic single-cell dispensing facilitates the cultivation of human gut bacteria.</title>
        <authorList>
            <person name="Afrizal A."/>
        </authorList>
    </citation>
    <scope>NUCLEOTIDE SEQUENCE</scope>
    <source>
        <strain evidence="1">CLA-AA-H215</strain>
    </source>
</reference>
<dbReference type="EMBL" id="JAJEQR010000141">
    <property type="protein sequence ID" value="MCC2232922.1"/>
    <property type="molecule type" value="Genomic_DNA"/>
</dbReference>
<dbReference type="AlphaFoldDB" id="A0AAE3ECZ4"/>
<sequence length="136" mass="16176">MGKVTKKMLEEYRKTKADIPILQAELENMRQGEAGIGTSVIMDYKKGYPRPQSVSGFDWPLYERRQKALQKKQENCQAVERWIEEIEDGRTRCVFRMYYIEGLGWEKIATKLGYHGKPDYPRLMIRDKHFKKIQEK</sequence>
<accession>A0AAE3ECZ4</accession>